<evidence type="ECO:0000256" key="1">
    <source>
        <dbReference type="ARBA" id="ARBA00006479"/>
    </source>
</evidence>
<dbReference type="PANTHER" id="PTHR18964:SF149">
    <property type="entry name" value="BIFUNCTIONAL UDP-N-ACETYLGLUCOSAMINE 2-EPIMERASE_N-ACETYLMANNOSAMINE KINASE"/>
    <property type="match status" value="1"/>
</dbReference>
<dbReference type="Pfam" id="PF00480">
    <property type="entry name" value="ROK"/>
    <property type="match status" value="1"/>
</dbReference>
<sequence>MILGVDIGGSHITVAGIETQNHEILDTNLVSIKVDSTAQANDIIDNWIYALQKSIAISKKEELEGICIALPGPFDYNRGVFAYTMEHKFTSLYGLNIKKIIAQRLSLSDNIPLRFYNDAACFGIGEAWKGKLKFAKKAIAITLGTGFGTTFLSEGLPVLHGNGVPKNGELYNIPFKDGIADEYFSTRWFIKKYESLTGITINGVKDLTNSSEPNICITQVFEEFSCNLATFLLPWLQGYHVDAIVIGGNISKAWDFFAHDLKHKLKNQGCFIKIHQSDLKEKAILLGGARLVNDTFYKSLCF</sequence>
<evidence type="ECO:0008006" key="4">
    <source>
        <dbReference type="Google" id="ProtNLM"/>
    </source>
</evidence>
<reference evidence="2 3" key="1">
    <citation type="journal article" date="2014" name="Int. J. Syst. Evol. Microbiol.">
        <title>Complete genome sequence of Corynebacterium casei LMG S-19264T (=DSM 44701T), isolated from a smear-ripened cheese.</title>
        <authorList>
            <consortium name="US DOE Joint Genome Institute (JGI-PGF)"/>
            <person name="Walter F."/>
            <person name="Albersmeier A."/>
            <person name="Kalinowski J."/>
            <person name="Ruckert C."/>
        </authorList>
    </citation>
    <scope>NUCLEOTIDE SEQUENCE [LARGE SCALE GENOMIC DNA]</scope>
    <source>
        <strain evidence="2 3">KCTC 12285</strain>
    </source>
</reference>
<gene>
    <name evidence="2" type="ORF">GCM10007384_22750</name>
</gene>
<evidence type="ECO:0000313" key="2">
    <source>
        <dbReference type="EMBL" id="GGX20843.1"/>
    </source>
</evidence>
<organism evidence="2 3">
    <name type="scientific">Aquimarina muelleri</name>
    <dbReference type="NCBI Taxonomy" id="279356"/>
    <lineage>
        <taxon>Bacteria</taxon>
        <taxon>Pseudomonadati</taxon>
        <taxon>Bacteroidota</taxon>
        <taxon>Flavobacteriia</taxon>
        <taxon>Flavobacteriales</taxon>
        <taxon>Flavobacteriaceae</taxon>
        <taxon>Aquimarina</taxon>
    </lineage>
</organism>
<keyword evidence="3" id="KW-1185">Reference proteome</keyword>
<dbReference type="AlphaFoldDB" id="A0A918JW73"/>
<comment type="similarity">
    <text evidence="1">Belongs to the ROK (NagC/XylR) family.</text>
</comment>
<dbReference type="Proteomes" id="UP000601108">
    <property type="component" value="Unassembled WGS sequence"/>
</dbReference>
<dbReference type="PANTHER" id="PTHR18964">
    <property type="entry name" value="ROK (REPRESSOR, ORF, KINASE) FAMILY"/>
    <property type="match status" value="1"/>
</dbReference>
<dbReference type="CDD" id="cd23763">
    <property type="entry name" value="ASKHA_ATPase_ROK"/>
    <property type="match status" value="1"/>
</dbReference>
<comment type="caution">
    <text evidence="2">The sequence shown here is derived from an EMBL/GenBank/DDBJ whole genome shotgun (WGS) entry which is preliminary data.</text>
</comment>
<protein>
    <recommendedName>
        <fullName evidence="4">Glucokinase</fullName>
    </recommendedName>
</protein>
<dbReference type="RefSeq" id="WP_035087619.1">
    <property type="nucleotide sequence ID" value="NZ_BMWS01000014.1"/>
</dbReference>
<dbReference type="Gene3D" id="3.30.420.40">
    <property type="match status" value="2"/>
</dbReference>
<dbReference type="InterPro" id="IPR000600">
    <property type="entry name" value="ROK"/>
</dbReference>
<accession>A0A918JW73</accession>
<proteinExistence type="inferred from homology"/>
<dbReference type="SUPFAM" id="SSF53067">
    <property type="entry name" value="Actin-like ATPase domain"/>
    <property type="match status" value="1"/>
</dbReference>
<dbReference type="InterPro" id="IPR043129">
    <property type="entry name" value="ATPase_NBD"/>
</dbReference>
<dbReference type="EMBL" id="BMWS01000014">
    <property type="protein sequence ID" value="GGX20843.1"/>
    <property type="molecule type" value="Genomic_DNA"/>
</dbReference>
<name>A0A918JW73_9FLAO</name>
<evidence type="ECO:0000313" key="3">
    <source>
        <dbReference type="Proteomes" id="UP000601108"/>
    </source>
</evidence>